<gene>
    <name evidence="1" type="ORF">E5676_scaffold469G00090</name>
</gene>
<dbReference type="InterPro" id="IPR012337">
    <property type="entry name" value="RNaseH-like_sf"/>
</dbReference>
<evidence type="ECO:0000313" key="2">
    <source>
        <dbReference type="Proteomes" id="UP000321947"/>
    </source>
</evidence>
<dbReference type="InterPro" id="IPR036397">
    <property type="entry name" value="RNaseH_sf"/>
</dbReference>
<dbReference type="InterPro" id="IPR050951">
    <property type="entry name" value="Retrovirus_Pol_polyprotein"/>
</dbReference>
<dbReference type="PANTHER" id="PTHR37984:SF5">
    <property type="entry name" value="PROTEIN NYNRIN-LIKE"/>
    <property type="match status" value="1"/>
</dbReference>
<dbReference type="EMBL" id="SSTD01018683">
    <property type="protein sequence ID" value="TYJ97625.1"/>
    <property type="molecule type" value="Genomic_DNA"/>
</dbReference>
<dbReference type="Proteomes" id="UP000321947">
    <property type="component" value="Unassembled WGS sequence"/>
</dbReference>
<name>A0A5D3BGM5_CUCMM</name>
<dbReference type="SUPFAM" id="SSF53098">
    <property type="entry name" value="Ribonuclease H-like"/>
    <property type="match status" value="1"/>
</dbReference>
<reference evidence="1 2" key="1">
    <citation type="submission" date="2019-08" db="EMBL/GenBank/DDBJ databases">
        <title>Draft genome sequences of two oriental melons (Cucumis melo L. var makuwa).</title>
        <authorList>
            <person name="Kwon S.-Y."/>
        </authorList>
    </citation>
    <scope>NUCLEOTIDE SEQUENCE [LARGE SCALE GENOMIC DNA]</scope>
    <source>
        <strain evidence="2">cv. Chang Bougi</strain>
        <tissue evidence="1">Leaf</tissue>
    </source>
</reference>
<organism evidence="1 2">
    <name type="scientific">Cucumis melo var. makuwa</name>
    <name type="common">Oriental melon</name>
    <dbReference type="NCBI Taxonomy" id="1194695"/>
    <lineage>
        <taxon>Eukaryota</taxon>
        <taxon>Viridiplantae</taxon>
        <taxon>Streptophyta</taxon>
        <taxon>Embryophyta</taxon>
        <taxon>Tracheophyta</taxon>
        <taxon>Spermatophyta</taxon>
        <taxon>Magnoliopsida</taxon>
        <taxon>eudicotyledons</taxon>
        <taxon>Gunneridae</taxon>
        <taxon>Pentapetalae</taxon>
        <taxon>rosids</taxon>
        <taxon>fabids</taxon>
        <taxon>Cucurbitales</taxon>
        <taxon>Cucurbitaceae</taxon>
        <taxon>Benincaseae</taxon>
        <taxon>Cucumis</taxon>
    </lineage>
</organism>
<dbReference type="AlphaFoldDB" id="A0A5D3BGM5"/>
<dbReference type="PANTHER" id="PTHR37984">
    <property type="entry name" value="PROTEIN CBG26694"/>
    <property type="match status" value="1"/>
</dbReference>
<dbReference type="GO" id="GO:0003676">
    <property type="term" value="F:nucleic acid binding"/>
    <property type="evidence" value="ECO:0007669"/>
    <property type="project" value="InterPro"/>
</dbReference>
<evidence type="ECO:0000313" key="1">
    <source>
        <dbReference type="EMBL" id="TYJ97625.1"/>
    </source>
</evidence>
<accession>A0A5D3BGM5</accession>
<comment type="caution">
    <text evidence="1">The sequence shown here is derived from an EMBL/GenBank/DDBJ whole genome shotgun (WGS) entry which is preliminary data.</text>
</comment>
<dbReference type="Gene3D" id="3.30.420.10">
    <property type="entry name" value="Ribonuclease H-like superfamily/Ribonuclease H"/>
    <property type="match status" value="1"/>
</dbReference>
<proteinExistence type="predicted"/>
<protein>
    <submittedName>
        <fullName evidence="1">Ty3-gypsy retrotransposon protein</fullName>
    </submittedName>
</protein>
<sequence>MTALGIVDVEVVIKEVEEDEELQEIIALLKTNPQGKPRYEWVNGQLLKEAIGTVLKRSTTFHPQTDGQIEKVNRCLETFLRCICNENKCMPWAEMWYNTTFHASSKTTPYQVVYGRPPPPLISYGERKATNNSADQLLKERDMVINALKNLHRREMNFQVGEEVYQKLRHTGNDP</sequence>